<dbReference type="AlphaFoldDB" id="A0A2A5WM10"/>
<dbReference type="Proteomes" id="UP000219327">
    <property type="component" value="Unassembled WGS sequence"/>
</dbReference>
<evidence type="ECO:0000256" key="3">
    <source>
        <dbReference type="ARBA" id="ARBA00023237"/>
    </source>
</evidence>
<comment type="caution">
    <text evidence="4">The sequence shown here is derived from an EMBL/GenBank/DDBJ whole genome shotgun (WGS) entry which is preliminary data.</text>
</comment>
<comment type="subcellular location">
    <subcellularLocation>
        <location evidence="1">Cell outer membrane</location>
    </subcellularLocation>
</comment>
<dbReference type="Gene3D" id="2.40.170.20">
    <property type="entry name" value="TonB-dependent receptor, beta-barrel domain"/>
    <property type="match status" value="1"/>
</dbReference>
<evidence type="ECO:0000313" key="5">
    <source>
        <dbReference type="Proteomes" id="UP000219327"/>
    </source>
</evidence>
<accession>A0A2A5WM10</accession>
<evidence type="ECO:0000313" key="4">
    <source>
        <dbReference type="EMBL" id="PDH37156.1"/>
    </source>
</evidence>
<gene>
    <name evidence="4" type="ORF">CNE99_08490</name>
</gene>
<keyword evidence="3" id="KW-0998">Cell outer membrane</keyword>
<evidence type="ECO:0008006" key="6">
    <source>
        <dbReference type="Google" id="ProtNLM"/>
    </source>
</evidence>
<protein>
    <recommendedName>
        <fullName evidence="6">TonB-dependent receptor-like beta-barrel domain-containing protein</fullName>
    </recommendedName>
</protein>
<keyword evidence="2" id="KW-0472">Membrane</keyword>
<name>A0A2A5WM10_9GAMM</name>
<sequence>MRFAGDFQSVVGADDQIGLPITGFYEDAETFRDTVETEKRGLCTSFTWNISDTISLTYELECTEQEVPFDRGVVHADGFGFSPCDTFAGESGAGPITNRLE</sequence>
<evidence type="ECO:0000256" key="1">
    <source>
        <dbReference type="ARBA" id="ARBA00004442"/>
    </source>
</evidence>
<dbReference type="GO" id="GO:0009279">
    <property type="term" value="C:cell outer membrane"/>
    <property type="evidence" value="ECO:0007669"/>
    <property type="project" value="UniProtKB-SubCell"/>
</dbReference>
<dbReference type="EMBL" id="NTKD01000052">
    <property type="protein sequence ID" value="PDH37156.1"/>
    <property type="molecule type" value="Genomic_DNA"/>
</dbReference>
<dbReference type="SUPFAM" id="SSF56935">
    <property type="entry name" value="Porins"/>
    <property type="match status" value="1"/>
</dbReference>
<reference evidence="4 5" key="1">
    <citation type="submission" date="2017-08" db="EMBL/GenBank/DDBJ databases">
        <title>Fine stratification of microbial communities through a metagenomic profile of the photic zone.</title>
        <authorList>
            <person name="Haro-Moreno J.M."/>
            <person name="Lopez-Perez M."/>
            <person name="De La Torre J."/>
            <person name="Picazo A."/>
            <person name="Camacho A."/>
            <person name="Rodriguez-Valera F."/>
        </authorList>
    </citation>
    <scope>NUCLEOTIDE SEQUENCE [LARGE SCALE GENOMIC DNA]</scope>
    <source>
        <strain evidence="4">MED-G24</strain>
    </source>
</reference>
<dbReference type="InterPro" id="IPR036942">
    <property type="entry name" value="Beta-barrel_TonB_sf"/>
</dbReference>
<proteinExistence type="predicted"/>
<evidence type="ECO:0000256" key="2">
    <source>
        <dbReference type="ARBA" id="ARBA00023136"/>
    </source>
</evidence>
<organism evidence="4 5">
    <name type="scientific">OM182 bacterium MED-G24</name>
    <dbReference type="NCBI Taxonomy" id="1986255"/>
    <lineage>
        <taxon>Bacteria</taxon>
        <taxon>Pseudomonadati</taxon>
        <taxon>Pseudomonadota</taxon>
        <taxon>Gammaproteobacteria</taxon>
        <taxon>OMG group</taxon>
        <taxon>OM182 clade</taxon>
    </lineage>
</organism>